<reference evidence="2 3" key="1">
    <citation type="submission" date="2021-08" db="EMBL/GenBank/DDBJ databases">
        <authorList>
            <person name="Tuo L."/>
        </authorList>
    </citation>
    <scope>NUCLEOTIDE SEQUENCE [LARGE SCALE GENOMIC DNA]</scope>
    <source>
        <strain evidence="2 3">JCM 31229</strain>
    </source>
</reference>
<dbReference type="EMBL" id="JAINVV010000008">
    <property type="protein sequence ID" value="MBY8824279.1"/>
    <property type="molecule type" value="Genomic_DNA"/>
</dbReference>
<feature type="transmembrane region" description="Helical" evidence="1">
    <location>
        <begin position="35"/>
        <end position="58"/>
    </location>
</feature>
<keyword evidence="1" id="KW-0812">Transmembrane</keyword>
<comment type="caution">
    <text evidence="2">The sequence shown here is derived from an EMBL/GenBank/DDBJ whole genome shotgun (WGS) entry which is preliminary data.</text>
</comment>
<evidence type="ECO:0000313" key="3">
    <source>
        <dbReference type="Proteomes" id="UP000706039"/>
    </source>
</evidence>
<evidence type="ECO:0000256" key="1">
    <source>
        <dbReference type="SAM" id="Phobius"/>
    </source>
</evidence>
<sequence length="350" mass="40662">MTISSDKSKEYSKIDPWYDTERWLNNPIFVHGPPIFLIFIVLLTIFFVLFFVGAYAVTSGGFDFETRNWISFSNIFNLVAQGVMGLATIAAALTVSVLVSGGIEKRNKKNEQHRELIRLSEKMVDPEFYIKILYPAWEVAQKWFRDKDYDYKAKVVLGETRLPKFYVHIKDDTGIAANHVRDHPHFTPYDVRHKQNERAPVLNEMSESLAFATWIRFWQHIAFLVEKDILERGDVKAMFREWYMWWAPFMTQFAAVVKGVLKELRDDGRLALNKSQYETYISSLAVQKIENLHVIMEICPYIGYKNKIEFEGVIKQIVDAILNRIGDLEPGDTGLFQYCTSSSRCRKGEP</sequence>
<name>A0ABS7PWB4_9SPHN</name>
<accession>A0ABS7PWB4</accession>
<keyword evidence="3" id="KW-1185">Reference proteome</keyword>
<keyword evidence="1" id="KW-1133">Transmembrane helix</keyword>
<protein>
    <submittedName>
        <fullName evidence="2">Uncharacterized protein</fullName>
    </submittedName>
</protein>
<organism evidence="2 3">
    <name type="scientific">Sphingomonas colocasiae</name>
    <dbReference type="NCBI Taxonomy" id="1848973"/>
    <lineage>
        <taxon>Bacteria</taxon>
        <taxon>Pseudomonadati</taxon>
        <taxon>Pseudomonadota</taxon>
        <taxon>Alphaproteobacteria</taxon>
        <taxon>Sphingomonadales</taxon>
        <taxon>Sphingomonadaceae</taxon>
        <taxon>Sphingomonas</taxon>
    </lineage>
</organism>
<evidence type="ECO:0000313" key="2">
    <source>
        <dbReference type="EMBL" id="MBY8824279.1"/>
    </source>
</evidence>
<gene>
    <name evidence="2" type="ORF">K7G82_18390</name>
</gene>
<feature type="transmembrane region" description="Helical" evidence="1">
    <location>
        <begin position="78"/>
        <end position="99"/>
    </location>
</feature>
<proteinExistence type="predicted"/>
<dbReference type="RefSeq" id="WP_222991353.1">
    <property type="nucleotide sequence ID" value="NZ_JAINVV010000008.1"/>
</dbReference>
<dbReference type="Proteomes" id="UP000706039">
    <property type="component" value="Unassembled WGS sequence"/>
</dbReference>
<keyword evidence="1" id="KW-0472">Membrane</keyword>